<evidence type="ECO:0000313" key="3">
    <source>
        <dbReference type="EMBL" id="KXZ56235.1"/>
    </source>
</evidence>
<keyword evidence="4" id="KW-1185">Reference proteome</keyword>
<feature type="compositionally biased region" description="Basic and acidic residues" evidence="1">
    <location>
        <begin position="7"/>
        <end position="22"/>
    </location>
</feature>
<accession>A0A150H2H6</accession>
<gene>
    <name evidence="3" type="ORF">GPECTOR_1g204</name>
</gene>
<proteinExistence type="predicted"/>
<evidence type="ECO:0000313" key="4">
    <source>
        <dbReference type="Proteomes" id="UP000075714"/>
    </source>
</evidence>
<feature type="region of interest" description="Disordered" evidence="1">
    <location>
        <begin position="55"/>
        <end position="83"/>
    </location>
</feature>
<feature type="region of interest" description="Disordered" evidence="1">
    <location>
        <begin position="1"/>
        <end position="22"/>
    </location>
</feature>
<reference evidence="4" key="1">
    <citation type="journal article" date="2016" name="Nat. Commun.">
        <title>The Gonium pectorale genome demonstrates co-option of cell cycle regulation during the evolution of multicellularity.</title>
        <authorList>
            <person name="Hanschen E.R."/>
            <person name="Marriage T.N."/>
            <person name="Ferris P.J."/>
            <person name="Hamaji T."/>
            <person name="Toyoda A."/>
            <person name="Fujiyama A."/>
            <person name="Neme R."/>
            <person name="Noguchi H."/>
            <person name="Minakuchi Y."/>
            <person name="Suzuki M."/>
            <person name="Kawai-Toyooka H."/>
            <person name="Smith D.R."/>
            <person name="Sparks H."/>
            <person name="Anderson J."/>
            <person name="Bakaric R."/>
            <person name="Luria V."/>
            <person name="Karger A."/>
            <person name="Kirschner M.W."/>
            <person name="Durand P.M."/>
            <person name="Michod R.E."/>
            <person name="Nozaki H."/>
            <person name="Olson B.J."/>
        </authorList>
    </citation>
    <scope>NUCLEOTIDE SEQUENCE [LARGE SCALE GENOMIC DNA]</scope>
    <source>
        <strain evidence="4">NIES-2863</strain>
    </source>
</reference>
<feature type="transmembrane region" description="Helical" evidence="2">
    <location>
        <begin position="29"/>
        <end position="52"/>
    </location>
</feature>
<dbReference type="EMBL" id="LSYV01000002">
    <property type="protein sequence ID" value="KXZ56235.1"/>
    <property type="molecule type" value="Genomic_DNA"/>
</dbReference>
<dbReference type="Proteomes" id="UP000075714">
    <property type="component" value="Unassembled WGS sequence"/>
</dbReference>
<feature type="compositionally biased region" description="Basic and acidic residues" evidence="1">
    <location>
        <begin position="55"/>
        <end position="64"/>
    </location>
</feature>
<dbReference type="AlphaFoldDB" id="A0A150H2H6"/>
<keyword evidence="2" id="KW-1133">Transmembrane helix</keyword>
<keyword evidence="2" id="KW-0472">Membrane</keyword>
<comment type="caution">
    <text evidence="3">The sequence shown here is derived from an EMBL/GenBank/DDBJ whole genome shotgun (WGS) entry which is preliminary data.</text>
</comment>
<sequence>MKFKGQVRKETKAEAKARKAANREGRKKITWALIAILGAVLLVFGAIVWVSMRPRSPDANDTLRSRPSYRKNRWKPSDWKPRM</sequence>
<evidence type="ECO:0000256" key="1">
    <source>
        <dbReference type="SAM" id="MobiDB-lite"/>
    </source>
</evidence>
<organism evidence="3 4">
    <name type="scientific">Gonium pectorale</name>
    <name type="common">Green alga</name>
    <dbReference type="NCBI Taxonomy" id="33097"/>
    <lineage>
        <taxon>Eukaryota</taxon>
        <taxon>Viridiplantae</taxon>
        <taxon>Chlorophyta</taxon>
        <taxon>core chlorophytes</taxon>
        <taxon>Chlorophyceae</taxon>
        <taxon>CS clade</taxon>
        <taxon>Chlamydomonadales</taxon>
        <taxon>Volvocaceae</taxon>
        <taxon>Gonium</taxon>
    </lineage>
</organism>
<keyword evidence="2" id="KW-0812">Transmembrane</keyword>
<name>A0A150H2H6_GONPE</name>
<protein>
    <submittedName>
        <fullName evidence="3">Uncharacterized protein</fullName>
    </submittedName>
</protein>
<evidence type="ECO:0000256" key="2">
    <source>
        <dbReference type="SAM" id="Phobius"/>
    </source>
</evidence>